<dbReference type="Gramene" id="MELO3C034332.2.1">
    <property type="protein sequence ID" value="MELO3C034332.2.1"/>
    <property type="gene ID" value="MELO3C034332.2"/>
</dbReference>
<evidence type="ECO:0000256" key="1">
    <source>
        <dbReference type="SAM" id="MobiDB-lite"/>
    </source>
</evidence>
<reference evidence="2" key="1">
    <citation type="submission" date="2023-03" db="UniProtKB">
        <authorList>
            <consortium name="EnsemblPlants"/>
        </authorList>
    </citation>
    <scope>IDENTIFICATION</scope>
</reference>
<feature type="compositionally biased region" description="Basic residues" evidence="1">
    <location>
        <begin position="221"/>
        <end position="235"/>
    </location>
</feature>
<evidence type="ECO:0000313" key="2">
    <source>
        <dbReference type="EnsemblPlants" id="MELO3C034332.2.1"/>
    </source>
</evidence>
<organism evidence="2">
    <name type="scientific">Cucumis melo</name>
    <name type="common">Muskmelon</name>
    <dbReference type="NCBI Taxonomy" id="3656"/>
    <lineage>
        <taxon>Eukaryota</taxon>
        <taxon>Viridiplantae</taxon>
        <taxon>Streptophyta</taxon>
        <taxon>Embryophyta</taxon>
        <taxon>Tracheophyta</taxon>
        <taxon>Spermatophyta</taxon>
        <taxon>Magnoliopsida</taxon>
        <taxon>eudicotyledons</taxon>
        <taxon>Gunneridae</taxon>
        <taxon>Pentapetalae</taxon>
        <taxon>rosids</taxon>
        <taxon>fabids</taxon>
        <taxon>Cucurbitales</taxon>
        <taxon>Cucurbitaceae</taxon>
        <taxon>Benincaseae</taxon>
        <taxon>Cucumis</taxon>
    </lineage>
</organism>
<proteinExistence type="predicted"/>
<feature type="region of interest" description="Disordered" evidence="1">
    <location>
        <begin position="201"/>
        <end position="275"/>
    </location>
</feature>
<name>A0A9I9EIR9_CUCME</name>
<dbReference type="AlphaFoldDB" id="A0A9I9EIR9"/>
<protein>
    <submittedName>
        <fullName evidence="2">Uncharacterized protein</fullName>
    </submittedName>
</protein>
<sequence>AGSELSTLKVIVHFIRAEHGLSISYQKAWYACEAALDDIRGSPEESYKILPRFAYILELNNSGYVVEYKGNPVNNMKYQVIDGTSQYVIYLPTKDKILVKLFVENKGHWDVQLMHHHHHLHQREKKTLGSCPRRPPPVAAAALRHTPPSAFAVDNPEPISSSQAHLPSCQSTVSANCRHEASRSVSHTIARRVLIVEARKAQPSRAATRPKRVERSTLTCKSRRSAPTRQPRRSMPRPANCVAPRGAPRLCAAPRSRTRSNPPAAPAHDSSTKSPESNFIVYGDLNILEASIQGIIGSYEPLFFNLILQFTKSICT</sequence>
<accession>A0A9I9EIR9</accession>
<dbReference type="EnsemblPlants" id="MELO3C034332.2.1">
    <property type="protein sequence ID" value="MELO3C034332.2.1"/>
    <property type="gene ID" value="MELO3C034332.2"/>
</dbReference>